<sequence length="208" mass="23240">MSGNMPSSSSNFPSTAADLEAPPGSDDTIENTTVYPSPAEAGRFRRELMECDIKTMEQLLIEFRGGNPAREFMACFDSMLRPMHETQFQAISKGTSLTLDDIAAQVETERTLEIMAQKENAVKEQEIKFAGWRGVIQIYCRLESDGGDPGLFGEELEELLEDINELIEELRIFRSACKTQRTIMFKLGLLQSPLPWGAKMIIPGVDKP</sequence>
<dbReference type="Proteomes" id="UP001275084">
    <property type="component" value="Unassembled WGS sequence"/>
</dbReference>
<evidence type="ECO:0000313" key="2">
    <source>
        <dbReference type="EMBL" id="KAK3363432.1"/>
    </source>
</evidence>
<organism evidence="2 3">
    <name type="scientific">Lasiosphaeria hispida</name>
    <dbReference type="NCBI Taxonomy" id="260671"/>
    <lineage>
        <taxon>Eukaryota</taxon>
        <taxon>Fungi</taxon>
        <taxon>Dikarya</taxon>
        <taxon>Ascomycota</taxon>
        <taxon>Pezizomycotina</taxon>
        <taxon>Sordariomycetes</taxon>
        <taxon>Sordariomycetidae</taxon>
        <taxon>Sordariales</taxon>
        <taxon>Lasiosphaeriaceae</taxon>
        <taxon>Lasiosphaeria</taxon>
    </lineage>
</organism>
<name>A0AAJ0HVF9_9PEZI</name>
<evidence type="ECO:0000313" key="3">
    <source>
        <dbReference type="Proteomes" id="UP001275084"/>
    </source>
</evidence>
<dbReference type="EMBL" id="JAUIQD010000001">
    <property type="protein sequence ID" value="KAK3363432.1"/>
    <property type="molecule type" value="Genomic_DNA"/>
</dbReference>
<gene>
    <name evidence="2" type="ORF">B0T25DRAFT_562448</name>
</gene>
<keyword evidence="3" id="KW-1185">Reference proteome</keyword>
<reference evidence="2" key="2">
    <citation type="submission" date="2023-06" db="EMBL/GenBank/DDBJ databases">
        <authorList>
            <consortium name="Lawrence Berkeley National Laboratory"/>
            <person name="Haridas S."/>
            <person name="Hensen N."/>
            <person name="Bonometti L."/>
            <person name="Westerberg I."/>
            <person name="Brannstrom I.O."/>
            <person name="Guillou S."/>
            <person name="Cros-Aarteil S."/>
            <person name="Calhoun S."/>
            <person name="Kuo A."/>
            <person name="Mondo S."/>
            <person name="Pangilinan J."/>
            <person name="Riley R."/>
            <person name="Labutti K."/>
            <person name="Andreopoulos B."/>
            <person name="Lipzen A."/>
            <person name="Chen C."/>
            <person name="Yanf M."/>
            <person name="Daum C."/>
            <person name="Ng V."/>
            <person name="Clum A."/>
            <person name="Steindorff A."/>
            <person name="Ohm R."/>
            <person name="Martin F."/>
            <person name="Silar P."/>
            <person name="Natvig D."/>
            <person name="Lalanne C."/>
            <person name="Gautier V."/>
            <person name="Ament-Velasquez S.L."/>
            <person name="Kruys A."/>
            <person name="Hutchinson M.I."/>
            <person name="Powell A.J."/>
            <person name="Barry K."/>
            <person name="Miller A.N."/>
            <person name="Grigoriev I.V."/>
            <person name="Debuchy R."/>
            <person name="Gladieux P."/>
            <person name="Thoren M.H."/>
            <person name="Johannesson H."/>
        </authorList>
    </citation>
    <scope>NUCLEOTIDE SEQUENCE</scope>
    <source>
        <strain evidence="2">CBS 955.72</strain>
    </source>
</reference>
<feature type="compositionally biased region" description="Polar residues" evidence="1">
    <location>
        <begin position="1"/>
        <end position="14"/>
    </location>
</feature>
<accession>A0AAJ0HVF9</accession>
<evidence type="ECO:0000256" key="1">
    <source>
        <dbReference type="SAM" id="MobiDB-lite"/>
    </source>
</evidence>
<comment type="caution">
    <text evidence="2">The sequence shown here is derived from an EMBL/GenBank/DDBJ whole genome shotgun (WGS) entry which is preliminary data.</text>
</comment>
<reference evidence="2" key="1">
    <citation type="journal article" date="2023" name="Mol. Phylogenet. Evol.">
        <title>Genome-scale phylogeny and comparative genomics of the fungal order Sordariales.</title>
        <authorList>
            <person name="Hensen N."/>
            <person name="Bonometti L."/>
            <person name="Westerberg I."/>
            <person name="Brannstrom I.O."/>
            <person name="Guillou S."/>
            <person name="Cros-Aarteil S."/>
            <person name="Calhoun S."/>
            <person name="Haridas S."/>
            <person name="Kuo A."/>
            <person name="Mondo S."/>
            <person name="Pangilinan J."/>
            <person name="Riley R."/>
            <person name="LaButti K."/>
            <person name="Andreopoulos B."/>
            <person name="Lipzen A."/>
            <person name="Chen C."/>
            <person name="Yan M."/>
            <person name="Daum C."/>
            <person name="Ng V."/>
            <person name="Clum A."/>
            <person name="Steindorff A."/>
            <person name="Ohm R.A."/>
            <person name="Martin F."/>
            <person name="Silar P."/>
            <person name="Natvig D.O."/>
            <person name="Lalanne C."/>
            <person name="Gautier V."/>
            <person name="Ament-Velasquez S.L."/>
            <person name="Kruys A."/>
            <person name="Hutchinson M.I."/>
            <person name="Powell A.J."/>
            <person name="Barry K."/>
            <person name="Miller A.N."/>
            <person name="Grigoriev I.V."/>
            <person name="Debuchy R."/>
            <person name="Gladieux P."/>
            <person name="Hiltunen Thoren M."/>
            <person name="Johannesson H."/>
        </authorList>
    </citation>
    <scope>NUCLEOTIDE SEQUENCE</scope>
    <source>
        <strain evidence="2">CBS 955.72</strain>
    </source>
</reference>
<dbReference type="AlphaFoldDB" id="A0AAJ0HVF9"/>
<feature type="region of interest" description="Disordered" evidence="1">
    <location>
        <begin position="1"/>
        <end position="35"/>
    </location>
</feature>
<proteinExistence type="predicted"/>
<protein>
    <submittedName>
        <fullName evidence="2">Uncharacterized protein</fullName>
    </submittedName>
</protein>